<dbReference type="InterPro" id="IPR011990">
    <property type="entry name" value="TPR-like_helical_dom_sf"/>
</dbReference>
<dbReference type="EMBL" id="MVDD01000014">
    <property type="protein sequence ID" value="PKQ61438.1"/>
    <property type="molecule type" value="Genomic_DNA"/>
</dbReference>
<dbReference type="OrthoDB" id="1120910at2"/>
<evidence type="ECO:0000256" key="1">
    <source>
        <dbReference type="PROSITE-ProRule" id="PRU00339"/>
    </source>
</evidence>
<dbReference type="RefSeq" id="WP_101262505.1">
    <property type="nucleotide sequence ID" value="NZ_MVDD01000014.1"/>
</dbReference>
<proteinExistence type="predicted"/>
<name>A0A2N3HTQ7_9BACT</name>
<dbReference type="SUPFAM" id="SSF48452">
    <property type="entry name" value="TPR-like"/>
    <property type="match status" value="1"/>
</dbReference>
<accession>A0A2N3HTQ7</accession>
<dbReference type="PROSITE" id="PS50293">
    <property type="entry name" value="TPR_REGION"/>
    <property type="match status" value="1"/>
</dbReference>
<organism evidence="2 3">
    <name type="scientific">Labilibaculum filiforme</name>
    <dbReference type="NCBI Taxonomy" id="1940526"/>
    <lineage>
        <taxon>Bacteria</taxon>
        <taxon>Pseudomonadati</taxon>
        <taxon>Bacteroidota</taxon>
        <taxon>Bacteroidia</taxon>
        <taxon>Marinilabiliales</taxon>
        <taxon>Marinifilaceae</taxon>
        <taxon>Labilibaculum</taxon>
    </lineage>
</organism>
<sequence>MNKIIILLFICFYCSAIKSQEKLNWVHDSFDKDSIYGDINNDGVIDTLIKNAEYNRTFRVKIQENNGILLNKSFTYREPGNLSDLIIDKGWVIITQKYSGTGSLSEVNYYYKWIEEKADWFYMGSLDLYSIDYEEQEECSNFVPLATNINNTSNLDNTRSISIFDSVSYNNMKNKFCQSYTILKSEHERKDIVKRYNLGIYDVFDYLNYIEINVESVQKYNDIAFFLIEAGSCQQAIYILENVVSKFPQRTVAYLNLGDAYSSHGDYEEAKQAYQKYIELMKALGKECKIPQRVFDRIKE</sequence>
<evidence type="ECO:0000313" key="2">
    <source>
        <dbReference type="EMBL" id="PKQ61438.1"/>
    </source>
</evidence>
<feature type="repeat" description="TPR" evidence="1">
    <location>
        <begin position="251"/>
        <end position="284"/>
    </location>
</feature>
<keyword evidence="1" id="KW-0802">TPR repeat</keyword>
<comment type="caution">
    <text evidence="2">The sequence shown here is derived from an EMBL/GenBank/DDBJ whole genome shotgun (WGS) entry which is preliminary data.</text>
</comment>
<dbReference type="Gene3D" id="1.25.40.10">
    <property type="entry name" value="Tetratricopeptide repeat domain"/>
    <property type="match status" value="1"/>
</dbReference>
<protein>
    <submittedName>
        <fullName evidence="2">Uncharacterized protein</fullName>
    </submittedName>
</protein>
<dbReference type="SMART" id="SM00028">
    <property type="entry name" value="TPR"/>
    <property type="match status" value="1"/>
</dbReference>
<dbReference type="Proteomes" id="UP000233535">
    <property type="component" value="Unassembled WGS sequence"/>
</dbReference>
<dbReference type="AlphaFoldDB" id="A0A2N3HTQ7"/>
<keyword evidence="3" id="KW-1185">Reference proteome</keyword>
<dbReference type="PROSITE" id="PS50005">
    <property type="entry name" value="TPR"/>
    <property type="match status" value="1"/>
</dbReference>
<dbReference type="Pfam" id="PF14559">
    <property type="entry name" value="TPR_19"/>
    <property type="match status" value="1"/>
</dbReference>
<reference evidence="2 3" key="1">
    <citation type="journal article" date="2017" name="Front. Microbiol.">
        <title>Labilibaculum manganireducens gen. nov., sp. nov. and Labilibaculum filiforme sp. nov., Novel Bacteroidetes Isolated from Subsurface Sediments of the Baltic Sea.</title>
        <authorList>
            <person name="Vandieken V."/>
            <person name="Marshall I.P."/>
            <person name="Niemann H."/>
            <person name="Engelen B."/>
            <person name="Cypionka H."/>
        </authorList>
    </citation>
    <scope>NUCLEOTIDE SEQUENCE [LARGE SCALE GENOMIC DNA]</scope>
    <source>
        <strain evidence="2 3">59.16B</strain>
    </source>
</reference>
<dbReference type="InterPro" id="IPR019734">
    <property type="entry name" value="TPR_rpt"/>
</dbReference>
<evidence type="ECO:0000313" key="3">
    <source>
        <dbReference type="Proteomes" id="UP000233535"/>
    </source>
</evidence>
<gene>
    <name evidence="2" type="ORF">BZG02_15915</name>
</gene>